<dbReference type="InterPro" id="IPR001163">
    <property type="entry name" value="Sm_dom_euk/arc"/>
</dbReference>
<evidence type="ECO:0000256" key="4">
    <source>
        <dbReference type="ARBA" id="ARBA00022884"/>
    </source>
</evidence>
<evidence type="ECO:0000256" key="5">
    <source>
        <dbReference type="ARBA" id="ARBA00023187"/>
    </source>
</evidence>
<feature type="domain" description="Sm" evidence="9">
    <location>
        <begin position="105"/>
        <end position="205"/>
    </location>
</feature>
<protein>
    <recommendedName>
        <fullName evidence="9">Sm domain-containing protein</fullName>
    </recommendedName>
</protein>
<evidence type="ECO:0000256" key="2">
    <source>
        <dbReference type="ARBA" id="ARBA00022664"/>
    </source>
</evidence>
<name>A0A8J2IIA2_FUSEQ</name>
<keyword evidence="4" id="KW-0694">RNA-binding</keyword>
<dbReference type="GO" id="GO:0000956">
    <property type="term" value="P:nuclear-transcribed mRNA catabolic process"/>
    <property type="evidence" value="ECO:0007669"/>
    <property type="project" value="InterPro"/>
</dbReference>
<dbReference type="PROSITE" id="PS52002">
    <property type="entry name" value="SM"/>
    <property type="match status" value="1"/>
</dbReference>
<comment type="caution">
    <text evidence="10">The sequence shown here is derived from an EMBL/GenBank/DDBJ whole genome shotgun (WGS) entry which is preliminary data.</text>
</comment>
<dbReference type="GO" id="GO:0071004">
    <property type="term" value="C:U2-type prespliceosome"/>
    <property type="evidence" value="ECO:0007669"/>
    <property type="project" value="TreeGrafter"/>
</dbReference>
<organism evidence="10 11">
    <name type="scientific">Fusarium equiseti</name>
    <name type="common">Fusarium scirpi</name>
    <dbReference type="NCBI Taxonomy" id="61235"/>
    <lineage>
        <taxon>Eukaryota</taxon>
        <taxon>Fungi</taxon>
        <taxon>Dikarya</taxon>
        <taxon>Ascomycota</taxon>
        <taxon>Pezizomycotina</taxon>
        <taxon>Sordariomycetes</taxon>
        <taxon>Hypocreomycetidae</taxon>
        <taxon>Hypocreales</taxon>
        <taxon>Nectriaceae</taxon>
        <taxon>Fusarium</taxon>
        <taxon>Fusarium incarnatum-equiseti species complex</taxon>
    </lineage>
</organism>
<dbReference type="GO" id="GO:0005688">
    <property type="term" value="C:U6 snRNP"/>
    <property type="evidence" value="ECO:0007669"/>
    <property type="project" value="TreeGrafter"/>
</dbReference>
<dbReference type="Proteomes" id="UP000693738">
    <property type="component" value="Unassembled WGS sequence"/>
</dbReference>
<dbReference type="GO" id="GO:1990726">
    <property type="term" value="C:Lsm1-7-Pat1 complex"/>
    <property type="evidence" value="ECO:0007669"/>
    <property type="project" value="TreeGrafter"/>
</dbReference>
<dbReference type="GO" id="GO:0003723">
    <property type="term" value="F:RNA binding"/>
    <property type="evidence" value="ECO:0007669"/>
    <property type="project" value="UniProtKB-KW"/>
</dbReference>
<feature type="compositionally biased region" description="Gly residues" evidence="8">
    <location>
        <begin position="82"/>
        <end position="94"/>
    </location>
</feature>
<evidence type="ECO:0000313" key="11">
    <source>
        <dbReference type="Proteomes" id="UP000693738"/>
    </source>
</evidence>
<evidence type="ECO:0000256" key="6">
    <source>
        <dbReference type="ARBA" id="ARBA00023242"/>
    </source>
</evidence>
<dbReference type="InterPro" id="IPR017132">
    <property type="entry name" value="Lsm7"/>
</dbReference>
<evidence type="ECO:0000256" key="3">
    <source>
        <dbReference type="ARBA" id="ARBA00022728"/>
    </source>
</evidence>
<proteinExistence type="predicted"/>
<keyword evidence="5" id="KW-0508">mRNA splicing</keyword>
<dbReference type="EMBL" id="CAJSTJ010000033">
    <property type="protein sequence ID" value="CAG7555076.1"/>
    <property type="molecule type" value="Genomic_DNA"/>
</dbReference>
<feature type="compositionally biased region" description="Basic and acidic residues" evidence="8">
    <location>
        <begin position="97"/>
        <end position="107"/>
    </location>
</feature>
<keyword evidence="7" id="KW-0687">Ribonucleoprotein</keyword>
<gene>
    <name evidence="10" type="ORF">FEQUK3_LOCUS808</name>
</gene>
<dbReference type="GO" id="GO:0000398">
    <property type="term" value="P:mRNA splicing, via spliceosome"/>
    <property type="evidence" value="ECO:0007669"/>
    <property type="project" value="InterPro"/>
</dbReference>
<evidence type="ECO:0000256" key="7">
    <source>
        <dbReference type="ARBA" id="ARBA00023274"/>
    </source>
</evidence>
<sequence>MKMYQGHPESAHTLTHIRTSILNPTRAFTSSNDVEPKHPSKLITNIPPTPSPPTQPPNRQYAMSDRPSHRGGRGQGSHPRGGRGGGRGGGGAGGAQQERERPKKENILDLGKYMDKQITVKFNGGREVKGTLKGYDALMNLVLDDVHEVVRGMPLHHIYSSYTPLCTPTADIIFTDDEGNESTRSLGLVVVRGTLLVLVSPVDGSEEIANPFVQAEDD</sequence>
<dbReference type="InterPro" id="IPR044641">
    <property type="entry name" value="Lsm7/SmG-like"/>
</dbReference>
<dbReference type="GO" id="GO:0071013">
    <property type="term" value="C:catalytic step 2 spliceosome"/>
    <property type="evidence" value="ECO:0007669"/>
    <property type="project" value="TreeGrafter"/>
</dbReference>
<keyword evidence="6" id="KW-0539">Nucleus</keyword>
<dbReference type="PANTHER" id="PTHR10553:SF5">
    <property type="entry name" value="U6 SNRNA-ASSOCIATED SM-LIKE PROTEIN LSM7"/>
    <property type="match status" value="1"/>
</dbReference>
<comment type="subcellular location">
    <subcellularLocation>
        <location evidence="1">Nucleus</location>
    </subcellularLocation>
</comment>
<dbReference type="Pfam" id="PF01423">
    <property type="entry name" value="LSM"/>
    <property type="match status" value="1"/>
</dbReference>
<dbReference type="SMART" id="SM00651">
    <property type="entry name" value="Sm"/>
    <property type="match status" value="1"/>
</dbReference>
<feature type="region of interest" description="Disordered" evidence="8">
    <location>
        <begin position="27"/>
        <end position="107"/>
    </location>
</feature>
<dbReference type="AlphaFoldDB" id="A0A8J2IIA2"/>
<evidence type="ECO:0000313" key="10">
    <source>
        <dbReference type="EMBL" id="CAG7555076.1"/>
    </source>
</evidence>
<dbReference type="InterPro" id="IPR047575">
    <property type="entry name" value="Sm"/>
</dbReference>
<feature type="compositionally biased region" description="Pro residues" evidence="8">
    <location>
        <begin position="47"/>
        <end position="56"/>
    </location>
</feature>
<dbReference type="GO" id="GO:0097526">
    <property type="term" value="C:spliceosomal tri-snRNP complex"/>
    <property type="evidence" value="ECO:0007669"/>
    <property type="project" value="TreeGrafter"/>
</dbReference>
<keyword evidence="2" id="KW-0507">mRNA processing</keyword>
<evidence type="ECO:0000256" key="8">
    <source>
        <dbReference type="SAM" id="MobiDB-lite"/>
    </source>
</evidence>
<reference evidence="10" key="1">
    <citation type="submission" date="2021-05" db="EMBL/GenBank/DDBJ databases">
        <authorList>
            <person name="Khan N."/>
        </authorList>
    </citation>
    <scope>NUCLEOTIDE SEQUENCE</scope>
</reference>
<keyword evidence="3" id="KW-0747">Spliceosome</keyword>
<dbReference type="PANTHER" id="PTHR10553">
    <property type="entry name" value="SMALL NUCLEAR RIBONUCLEOPROTEIN"/>
    <property type="match status" value="1"/>
</dbReference>
<accession>A0A8J2IIA2</accession>
<evidence type="ECO:0000259" key="9">
    <source>
        <dbReference type="PROSITE" id="PS52002"/>
    </source>
</evidence>
<dbReference type="CDD" id="cd01729">
    <property type="entry name" value="LSm7"/>
    <property type="match status" value="1"/>
</dbReference>
<evidence type="ECO:0000256" key="1">
    <source>
        <dbReference type="ARBA" id="ARBA00004123"/>
    </source>
</evidence>